<keyword evidence="2" id="KW-1185">Reference proteome</keyword>
<dbReference type="Proteomes" id="UP001418222">
    <property type="component" value="Unassembled WGS sequence"/>
</dbReference>
<dbReference type="EMBL" id="JBBWWQ010000003">
    <property type="protein sequence ID" value="KAK8952574.1"/>
    <property type="molecule type" value="Genomic_DNA"/>
</dbReference>
<proteinExistence type="predicted"/>
<comment type="caution">
    <text evidence="1">The sequence shown here is derived from an EMBL/GenBank/DDBJ whole genome shotgun (WGS) entry which is preliminary data.</text>
</comment>
<protein>
    <submittedName>
        <fullName evidence="1">Uncharacterized protein</fullName>
    </submittedName>
</protein>
<reference evidence="1 2" key="1">
    <citation type="journal article" date="2022" name="Nat. Plants">
        <title>Genomes of leafy and leafless Platanthera orchids illuminate the evolution of mycoheterotrophy.</title>
        <authorList>
            <person name="Li M.H."/>
            <person name="Liu K.W."/>
            <person name="Li Z."/>
            <person name="Lu H.C."/>
            <person name="Ye Q.L."/>
            <person name="Zhang D."/>
            <person name="Wang J.Y."/>
            <person name="Li Y.F."/>
            <person name="Zhong Z.M."/>
            <person name="Liu X."/>
            <person name="Yu X."/>
            <person name="Liu D.K."/>
            <person name="Tu X.D."/>
            <person name="Liu B."/>
            <person name="Hao Y."/>
            <person name="Liao X.Y."/>
            <person name="Jiang Y.T."/>
            <person name="Sun W.H."/>
            <person name="Chen J."/>
            <person name="Chen Y.Q."/>
            <person name="Ai Y."/>
            <person name="Zhai J.W."/>
            <person name="Wu S.S."/>
            <person name="Zhou Z."/>
            <person name="Hsiao Y.Y."/>
            <person name="Wu W.L."/>
            <person name="Chen Y.Y."/>
            <person name="Lin Y.F."/>
            <person name="Hsu J.L."/>
            <person name="Li C.Y."/>
            <person name="Wang Z.W."/>
            <person name="Zhao X."/>
            <person name="Zhong W.Y."/>
            <person name="Ma X.K."/>
            <person name="Ma L."/>
            <person name="Huang J."/>
            <person name="Chen G.Z."/>
            <person name="Huang M.Z."/>
            <person name="Huang L."/>
            <person name="Peng D.H."/>
            <person name="Luo Y.B."/>
            <person name="Zou S.Q."/>
            <person name="Chen S.P."/>
            <person name="Lan S."/>
            <person name="Tsai W.C."/>
            <person name="Van de Peer Y."/>
            <person name="Liu Z.J."/>
        </authorList>
    </citation>
    <scope>NUCLEOTIDE SEQUENCE [LARGE SCALE GENOMIC DNA]</scope>
    <source>
        <strain evidence="1">Lor287</strain>
    </source>
</reference>
<organism evidence="1 2">
    <name type="scientific">Platanthera zijinensis</name>
    <dbReference type="NCBI Taxonomy" id="2320716"/>
    <lineage>
        <taxon>Eukaryota</taxon>
        <taxon>Viridiplantae</taxon>
        <taxon>Streptophyta</taxon>
        <taxon>Embryophyta</taxon>
        <taxon>Tracheophyta</taxon>
        <taxon>Spermatophyta</taxon>
        <taxon>Magnoliopsida</taxon>
        <taxon>Liliopsida</taxon>
        <taxon>Asparagales</taxon>
        <taxon>Orchidaceae</taxon>
        <taxon>Orchidoideae</taxon>
        <taxon>Orchideae</taxon>
        <taxon>Orchidinae</taxon>
        <taxon>Platanthera</taxon>
    </lineage>
</organism>
<name>A0AAP0BZ13_9ASPA</name>
<dbReference type="AlphaFoldDB" id="A0AAP0BZ13"/>
<evidence type="ECO:0000313" key="2">
    <source>
        <dbReference type="Proteomes" id="UP001418222"/>
    </source>
</evidence>
<gene>
    <name evidence="1" type="ORF">KSP39_PZI004575</name>
</gene>
<evidence type="ECO:0000313" key="1">
    <source>
        <dbReference type="EMBL" id="KAK8952574.1"/>
    </source>
</evidence>
<sequence>MSQRGRIPPEAAAAARGVHYLRRHAPFDLYKSEYKKPRNSKRLFPFLPKISSSLLLPSHMKSIPGINSLTKLKKTKTRNGVEKKGLGFRETRAVGLIPVDSFLR</sequence>
<accession>A0AAP0BZ13</accession>